<accession>A0ACC2MJL5</accession>
<gene>
    <name evidence="1" type="ORF">MRB53_007589</name>
</gene>
<name>A0ACC2MJL5_PERAE</name>
<protein>
    <submittedName>
        <fullName evidence="1">Uncharacterized protein</fullName>
    </submittedName>
</protein>
<dbReference type="EMBL" id="CM056810">
    <property type="protein sequence ID" value="KAJ8645841.1"/>
    <property type="molecule type" value="Genomic_DNA"/>
</dbReference>
<organism evidence="1 2">
    <name type="scientific">Persea americana</name>
    <name type="common">Avocado</name>
    <dbReference type="NCBI Taxonomy" id="3435"/>
    <lineage>
        <taxon>Eukaryota</taxon>
        <taxon>Viridiplantae</taxon>
        <taxon>Streptophyta</taxon>
        <taxon>Embryophyta</taxon>
        <taxon>Tracheophyta</taxon>
        <taxon>Spermatophyta</taxon>
        <taxon>Magnoliopsida</taxon>
        <taxon>Magnoliidae</taxon>
        <taxon>Laurales</taxon>
        <taxon>Lauraceae</taxon>
        <taxon>Persea</taxon>
    </lineage>
</organism>
<sequence>MELHAPINSVAAKRLWNFLRIAFFMVRKGLMSKRKLIMDMNLIMKRGKVLGKSLGNLMFHHHSRSAASRGFGLQEYEFSCSNSPNPVFFHAGKRKNHHHHFPSITHFPCINVQDDLHENEEPRPVILLPNIEFSPVSDLAAREKVTSMVSPLSIRVSNYSSEEEENDGGRERQVDNEAEEFIRRFYEQLRIQSRTALLEYQESQYQEMLARGTG</sequence>
<comment type="caution">
    <text evidence="1">The sequence shown here is derived from an EMBL/GenBank/DDBJ whole genome shotgun (WGS) entry which is preliminary data.</text>
</comment>
<evidence type="ECO:0000313" key="1">
    <source>
        <dbReference type="EMBL" id="KAJ8645841.1"/>
    </source>
</evidence>
<keyword evidence="2" id="KW-1185">Reference proteome</keyword>
<proteinExistence type="predicted"/>
<reference evidence="1 2" key="1">
    <citation type="journal article" date="2022" name="Hortic Res">
        <title>A haplotype resolved chromosomal level avocado genome allows analysis of novel avocado genes.</title>
        <authorList>
            <person name="Nath O."/>
            <person name="Fletcher S.J."/>
            <person name="Hayward A."/>
            <person name="Shaw L.M."/>
            <person name="Masouleh A.K."/>
            <person name="Furtado A."/>
            <person name="Henry R.J."/>
            <person name="Mitter N."/>
        </authorList>
    </citation>
    <scope>NUCLEOTIDE SEQUENCE [LARGE SCALE GENOMIC DNA]</scope>
    <source>
        <strain evidence="2">cv. Hass</strain>
    </source>
</reference>
<dbReference type="Proteomes" id="UP001234297">
    <property type="component" value="Chromosome 2"/>
</dbReference>
<evidence type="ECO:0000313" key="2">
    <source>
        <dbReference type="Proteomes" id="UP001234297"/>
    </source>
</evidence>